<dbReference type="Proteomes" id="UP000275267">
    <property type="component" value="Unassembled WGS sequence"/>
</dbReference>
<gene>
    <name evidence="3" type="ORF">C2845_PM11G00520</name>
</gene>
<proteinExistence type="predicted"/>
<evidence type="ECO:0000313" key="4">
    <source>
        <dbReference type="Proteomes" id="UP000275267"/>
    </source>
</evidence>
<evidence type="ECO:0000256" key="2">
    <source>
        <dbReference type="SAM" id="SignalP"/>
    </source>
</evidence>
<sequence length="456" mass="51316">MAFRPSRLAVRVVVAAVLLLLCGYALSTAEGARPLRGRGSGGFSTANLPVFVVARAGPSRRGAGMPEMSTPSKASSQNEEDDIDKHAHMTLVCSPLRFANTIKKLSAEHKVAVQEIGLGGLVHMHPIYLRRSMLVKVAKRYDMKTQAFDIYGKQIPMTVSDVNLIMGIPIQGYDANSHKQQPLDMLLQNMNKNHLDLEQKIGRRLMEIEHKFDSKILYLNEQLAEIKMERDVQTRLSKAKEDDLSTFAREFKEPSTFGEEKSGMTAQRDEALLRHNQPIGTPSTRNNLHNEATPKQHMTPRRPIFDTDYRLTDEDISVAYFLRSSYEDAKIVQVGQFGVTVRMLRPNVTKDFTYDQVINAYAYISNVETATTSVLATFDVTMLTVKSIPQGCQLPWVHDIAKKCLGRQMKEEYKAKYPEEDEGDAMNKDDCSQIQKRTTNPRKWAAQSGNMDAQGN</sequence>
<keyword evidence="2" id="KW-0732">Signal</keyword>
<feature type="signal peptide" evidence="2">
    <location>
        <begin position="1"/>
        <end position="31"/>
    </location>
</feature>
<comment type="caution">
    <text evidence="3">The sequence shown here is derived from an EMBL/GenBank/DDBJ whole genome shotgun (WGS) entry which is preliminary data.</text>
</comment>
<feature type="region of interest" description="Disordered" evidence="1">
    <location>
        <begin position="58"/>
        <end position="81"/>
    </location>
</feature>
<feature type="chain" id="PRO_5018091398" evidence="2">
    <location>
        <begin position="32"/>
        <end position="456"/>
    </location>
</feature>
<feature type="compositionally biased region" description="Polar residues" evidence="1">
    <location>
        <begin position="278"/>
        <end position="290"/>
    </location>
</feature>
<protein>
    <submittedName>
        <fullName evidence="3">Uncharacterized protein</fullName>
    </submittedName>
</protein>
<accession>A0A3L6RNL1</accession>
<feature type="compositionally biased region" description="Polar residues" evidence="1">
    <location>
        <begin position="447"/>
        <end position="456"/>
    </location>
</feature>
<name>A0A3L6RNL1_PANMI</name>
<dbReference type="OrthoDB" id="693742at2759"/>
<keyword evidence="4" id="KW-1185">Reference proteome</keyword>
<reference evidence="4" key="1">
    <citation type="journal article" date="2019" name="Nat. Commun.">
        <title>The genome of broomcorn millet.</title>
        <authorList>
            <person name="Zou C."/>
            <person name="Miki D."/>
            <person name="Li D."/>
            <person name="Tang Q."/>
            <person name="Xiao L."/>
            <person name="Rajput S."/>
            <person name="Deng P."/>
            <person name="Jia W."/>
            <person name="Huang R."/>
            <person name="Zhang M."/>
            <person name="Sun Y."/>
            <person name="Hu J."/>
            <person name="Fu X."/>
            <person name="Schnable P.S."/>
            <person name="Li F."/>
            <person name="Zhang H."/>
            <person name="Feng B."/>
            <person name="Zhu X."/>
            <person name="Liu R."/>
            <person name="Schnable J.C."/>
            <person name="Zhu J.-K."/>
            <person name="Zhang H."/>
        </authorList>
    </citation>
    <scope>NUCLEOTIDE SEQUENCE [LARGE SCALE GENOMIC DNA]</scope>
</reference>
<feature type="region of interest" description="Disordered" evidence="1">
    <location>
        <begin position="276"/>
        <end position="301"/>
    </location>
</feature>
<dbReference type="EMBL" id="PQIB02000007">
    <property type="protein sequence ID" value="RLN07318.1"/>
    <property type="molecule type" value="Genomic_DNA"/>
</dbReference>
<evidence type="ECO:0000313" key="3">
    <source>
        <dbReference type="EMBL" id="RLN07318.1"/>
    </source>
</evidence>
<feature type="region of interest" description="Disordered" evidence="1">
    <location>
        <begin position="416"/>
        <end position="456"/>
    </location>
</feature>
<organism evidence="3 4">
    <name type="scientific">Panicum miliaceum</name>
    <name type="common">Proso millet</name>
    <name type="synonym">Broomcorn millet</name>
    <dbReference type="NCBI Taxonomy" id="4540"/>
    <lineage>
        <taxon>Eukaryota</taxon>
        <taxon>Viridiplantae</taxon>
        <taxon>Streptophyta</taxon>
        <taxon>Embryophyta</taxon>
        <taxon>Tracheophyta</taxon>
        <taxon>Spermatophyta</taxon>
        <taxon>Magnoliopsida</taxon>
        <taxon>Liliopsida</taxon>
        <taxon>Poales</taxon>
        <taxon>Poaceae</taxon>
        <taxon>PACMAD clade</taxon>
        <taxon>Panicoideae</taxon>
        <taxon>Panicodae</taxon>
        <taxon>Paniceae</taxon>
        <taxon>Panicinae</taxon>
        <taxon>Panicum</taxon>
        <taxon>Panicum sect. Panicum</taxon>
    </lineage>
</organism>
<dbReference type="AlphaFoldDB" id="A0A3L6RNL1"/>
<evidence type="ECO:0000256" key="1">
    <source>
        <dbReference type="SAM" id="MobiDB-lite"/>
    </source>
</evidence>